<dbReference type="Proteomes" id="UP000274922">
    <property type="component" value="Unassembled WGS sequence"/>
</dbReference>
<evidence type="ECO:0000256" key="2">
    <source>
        <dbReference type="ARBA" id="ARBA00022679"/>
    </source>
</evidence>
<keyword evidence="2" id="KW-0808">Transferase</keyword>
<feature type="active site" description="Proton acceptor" evidence="4">
    <location>
        <position position="365"/>
    </location>
</feature>
<dbReference type="InterPro" id="IPR023213">
    <property type="entry name" value="CAT-like_dom_sf"/>
</dbReference>
<dbReference type="Gene3D" id="3.30.559.70">
    <property type="entry name" value="Choline/Carnitine o-acyltransferase, domain 2"/>
    <property type="match status" value="1"/>
</dbReference>
<dbReference type="InterPro" id="IPR042231">
    <property type="entry name" value="Cho/carn_acyl_trans_2"/>
</dbReference>
<evidence type="ECO:0000256" key="1">
    <source>
        <dbReference type="ARBA" id="ARBA00005232"/>
    </source>
</evidence>
<dbReference type="PANTHER" id="PTHR22589">
    <property type="entry name" value="CARNITINE O-ACYLTRANSFERASE"/>
    <property type="match status" value="1"/>
</dbReference>
<keyword evidence="3" id="KW-0012">Acyltransferase</keyword>
<dbReference type="Gene3D" id="3.30.559.10">
    <property type="entry name" value="Chloramphenicol acetyltransferase-like domain"/>
    <property type="match status" value="1"/>
</dbReference>
<dbReference type="OrthoDB" id="240216at2759"/>
<evidence type="ECO:0000256" key="3">
    <source>
        <dbReference type="ARBA" id="ARBA00023315"/>
    </source>
</evidence>
<dbReference type="EMBL" id="ML014243">
    <property type="protein sequence ID" value="RKO99967.1"/>
    <property type="molecule type" value="Genomic_DNA"/>
</dbReference>
<reference evidence="7" key="1">
    <citation type="journal article" date="2018" name="Nat. Microbiol.">
        <title>Leveraging single-cell genomics to expand the fungal tree of life.</title>
        <authorList>
            <person name="Ahrendt S.R."/>
            <person name="Quandt C.A."/>
            <person name="Ciobanu D."/>
            <person name="Clum A."/>
            <person name="Salamov A."/>
            <person name="Andreopoulos B."/>
            <person name="Cheng J.F."/>
            <person name="Woyke T."/>
            <person name="Pelin A."/>
            <person name="Henrissat B."/>
            <person name="Reynolds N.K."/>
            <person name="Benny G.L."/>
            <person name="Smith M.E."/>
            <person name="James T.Y."/>
            <person name="Grigoriev I.V."/>
        </authorList>
    </citation>
    <scope>NUCLEOTIDE SEQUENCE [LARGE SCALE GENOMIC DNA]</scope>
    <source>
        <strain evidence="7">ATCC 52028</strain>
    </source>
</reference>
<dbReference type="InterPro" id="IPR000542">
    <property type="entry name" value="Carn_acyl_trans"/>
</dbReference>
<protein>
    <recommendedName>
        <fullName evidence="5">Choline/carnitine acyltransferase domain-containing protein</fullName>
    </recommendedName>
</protein>
<proteinExistence type="inferred from homology"/>
<dbReference type="PANTHER" id="PTHR22589:SF107">
    <property type="entry name" value="CHOLINE_CARNITINE ACYLTRANSFERASE DOMAIN-CONTAINING PROTEIN"/>
    <property type="match status" value="1"/>
</dbReference>
<dbReference type="Pfam" id="PF00755">
    <property type="entry name" value="Carn_acyltransf"/>
    <property type="match status" value="1"/>
</dbReference>
<keyword evidence="7" id="KW-1185">Reference proteome</keyword>
<evidence type="ECO:0000313" key="6">
    <source>
        <dbReference type="EMBL" id="RKO99967.1"/>
    </source>
</evidence>
<feature type="domain" description="Choline/carnitine acyltransferase" evidence="5">
    <location>
        <begin position="54"/>
        <end position="636"/>
    </location>
</feature>
<evidence type="ECO:0000313" key="7">
    <source>
        <dbReference type="Proteomes" id="UP000274922"/>
    </source>
</evidence>
<gene>
    <name evidence="6" type="ORF">CXG81DRAFT_13790</name>
</gene>
<comment type="similarity">
    <text evidence="1">Belongs to the carnitine/choline acetyltransferase family.</text>
</comment>
<dbReference type="SUPFAM" id="SSF52777">
    <property type="entry name" value="CoA-dependent acyltransferases"/>
    <property type="match status" value="2"/>
</dbReference>
<dbReference type="InterPro" id="IPR039551">
    <property type="entry name" value="Cho/carn_acyl_trans"/>
</dbReference>
<sequence length="707" mass="78837">MPVATAALQRYAALLTATAAARRRVPALSLSLRGLTAPAATTPTFAHDAKLPRLPIPPLQATVDKYLRSIEPLASESEMADARRAAAAFVDGEGAALQARLAAFDREQPHSWLEPIWLRRGYLAPRYANMINVNWWVQLKDHPAQDPLLLTRPPPKGVVSQFQLRRAISIIQHALDFRALIDEQRLAPETTRDGAPLDMHQYRCLFGANRVPGAPEDTIRQVWPSTARHIVVMKGNGIYKMNVVRPDGSRVSNRELEHQLHAVGELAREQPVAGPGVGILTAGNRDRWADAYARLCALDPVNAQHLETIHQALFAVCLDDYSLPKATNQSLRQWYHGDHAQNRWFDTCLQFIVANSGRAGLNGEHTPCDAMIPSRLFHHIVEQEHATDPLVSARHDGYPLLPRLEAPQPLTFRTDAAIDALIADAQREADRAIAGVEVAMLETHVYGARYMKEVAKTSPDSFVQMALQLAYYRLHGAPTAVYETAATRGFAHGRTETGRSLSSESLDFCAAFDNDDVSYEVKRDLLREAVAAHQQWMREAGAGHGIDRHFLGLAEMRRPDEPVPELLAQPVFARSKTFHLSTSNVSPGRAGYSGFGPGTADGYGCNYAIDTDAIRISISANRASRVAQPYRYGDELVRALKDLMILFAKPSEVWGKDWKTRHQQDRTHARDAAVMADLNRDYMRLESKLSEKYRRVWEQDLKDRQTP</sequence>
<dbReference type="STRING" id="1555241.A0A4P9X4G5"/>
<organism evidence="6 7">
    <name type="scientific">Caulochytrium protostelioides</name>
    <dbReference type="NCBI Taxonomy" id="1555241"/>
    <lineage>
        <taxon>Eukaryota</taxon>
        <taxon>Fungi</taxon>
        <taxon>Fungi incertae sedis</taxon>
        <taxon>Chytridiomycota</taxon>
        <taxon>Chytridiomycota incertae sedis</taxon>
        <taxon>Chytridiomycetes</taxon>
        <taxon>Caulochytriales</taxon>
        <taxon>Caulochytriaceae</taxon>
        <taxon>Caulochytrium</taxon>
    </lineage>
</organism>
<evidence type="ECO:0000256" key="4">
    <source>
        <dbReference type="PIRSR" id="PIRSR600542-1"/>
    </source>
</evidence>
<dbReference type="GO" id="GO:0016746">
    <property type="term" value="F:acyltransferase activity"/>
    <property type="evidence" value="ECO:0007669"/>
    <property type="project" value="UniProtKB-KW"/>
</dbReference>
<name>A0A4P9X4G5_9FUNG</name>
<dbReference type="AlphaFoldDB" id="A0A4P9X4G5"/>
<accession>A0A4P9X4G5</accession>
<dbReference type="PROSITE" id="PS00439">
    <property type="entry name" value="ACYLTRANSF_C_1"/>
    <property type="match status" value="1"/>
</dbReference>
<evidence type="ECO:0000259" key="5">
    <source>
        <dbReference type="Pfam" id="PF00755"/>
    </source>
</evidence>